<dbReference type="Proteomes" id="UP000005466">
    <property type="component" value="Unassembled WGS sequence"/>
</dbReference>
<name>F3CEA8_PSESG</name>
<feature type="non-terminal residue" evidence="2">
    <location>
        <position position="34"/>
    </location>
</feature>
<protein>
    <submittedName>
        <fullName evidence="2">Uncharacterized protein</fullName>
    </submittedName>
</protein>
<dbReference type="HOGENOM" id="CLU_3378897_0_0_6"/>
<organism evidence="2 3">
    <name type="scientific">Pseudomonas savastanoi pv. glycinea str. race 4</name>
    <dbReference type="NCBI Taxonomy" id="875330"/>
    <lineage>
        <taxon>Bacteria</taxon>
        <taxon>Pseudomonadati</taxon>
        <taxon>Pseudomonadota</taxon>
        <taxon>Gammaproteobacteria</taxon>
        <taxon>Pseudomonadales</taxon>
        <taxon>Pseudomonadaceae</taxon>
        <taxon>Pseudomonas</taxon>
    </lineage>
</organism>
<feature type="region of interest" description="Disordered" evidence="1">
    <location>
        <begin position="1"/>
        <end position="34"/>
    </location>
</feature>
<dbReference type="AlphaFoldDB" id="F3CEA8"/>
<accession>F3CEA8</accession>
<evidence type="ECO:0000313" key="2">
    <source>
        <dbReference type="EMBL" id="EGH17600.1"/>
    </source>
</evidence>
<dbReference type="EMBL" id="ADWY01001890">
    <property type="protein sequence ID" value="EGH17600.1"/>
    <property type="molecule type" value="Genomic_DNA"/>
</dbReference>
<proteinExistence type="predicted"/>
<evidence type="ECO:0000313" key="3">
    <source>
        <dbReference type="Proteomes" id="UP000005466"/>
    </source>
</evidence>
<comment type="caution">
    <text evidence="2">The sequence shown here is derived from an EMBL/GenBank/DDBJ whole genome shotgun (WGS) entry which is preliminary data.</text>
</comment>
<evidence type="ECO:0000256" key="1">
    <source>
        <dbReference type="SAM" id="MobiDB-lite"/>
    </source>
</evidence>
<gene>
    <name evidence="2" type="ORF">Pgy4_32051</name>
</gene>
<sequence length="34" mass="3930">MGQEHKQGDYPENAQEDDSYLKDQSDVLQFGPLF</sequence>
<reference evidence="2 3" key="1">
    <citation type="journal article" date="2011" name="PLoS Pathog.">
        <title>Dynamic evolution of pathogenicity revealed by sequencing and comparative genomics of 19 Pseudomonas syringae isolates.</title>
        <authorList>
            <person name="Baltrus D.A."/>
            <person name="Nishimura M.T."/>
            <person name="Romanchuk A."/>
            <person name="Chang J.H."/>
            <person name="Mukhtar M.S."/>
            <person name="Cherkis K."/>
            <person name="Roach J."/>
            <person name="Grant S.R."/>
            <person name="Jones C.D."/>
            <person name="Dangl J.L."/>
        </authorList>
    </citation>
    <scope>NUCLEOTIDE SEQUENCE [LARGE SCALE GENOMIC DNA]</scope>
    <source>
        <strain evidence="3">race 4</strain>
    </source>
</reference>